<feature type="signal peptide" evidence="1">
    <location>
        <begin position="1"/>
        <end position="31"/>
    </location>
</feature>
<evidence type="ECO:0000313" key="3">
    <source>
        <dbReference type="Proteomes" id="UP001595824"/>
    </source>
</evidence>
<comment type="caution">
    <text evidence="2">The sequence shown here is derived from an EMBL/GenBank/DDBJ whole genome shotgun (WGS) entry which is preliminary data.</text>
</comment>
<evidence type="ECO:0008006" key="4">
    <source>
        <dbReference type="Google" id="ProtNLM"/>
    </source>
</evidence>
<dbReference type="EMBL" id="JBHSDP010000024">
    <property type="protein sequence ID" value="MFC4330635.1"/>
    <property type="molecule type" value="Genomic_DNA"/>
</dbReference>
<feature type="chain" id="PRO_5047185314" description="Peptidase inhibitor family I36" evidence="1">
    <location>
        <begin position="32"/>
        <end position="128"/>
    </location>
</feature>
<keyword evidence="3" id="KW-1185">Reference proteome</keyword>
<sequence length="128" mass="13729">MRSSQHRRITVAVASAAAAALLGLATGTASATSGPTFLDRADERCVTVNSGNVCVFETQWFDGKVALYQDVDSGCVTTPFGVLADFNMTDRPVTYYKNADCTGALLTEPAGDFHSWLSYGPAHSFRRQ</sequence>
<keyword evidence="1" id="KW-0732">Signal</keyword>
<proteinExistence type="predicted"/>
<organism evidence="2 3">
    <name type="scientific">Streptomyces andamanensis</name>
    <dbReference type="NCBI Taxonomy" id="1565035"/>
    <lineage>
        <taxon>Bacteria</taxon>
        <taxon>Bacillati</taxon>
        <taxon>Actinomycetota</taxon>
        <taxon>Actinomycetes</taxon>
        <taxon>Kitasatosporales</taxon>
        <taxon>Streptomycetaceae</taxon>
        <taxon>Streptomyces</taxon>
    </lineage>
</organism>
<reference evidence="3" key="1">
    <citation type="journal article" date="2019" name="Int. J. Syst. Evol. Microbiol.">
        <title>The Global Catalogue of Microorganisms (GCM) 10K type strain sequencing project: providing services to taxonomists for standard genome sequencing and annotation.</title>
        <authorList>
            <consortium name="The Broad Institute Genomics Platform"/>
            <consortium name="The Broad Institute Genome Sequencing Center for Infectious Disease"/>
            <person name="Wu L."/>
            <person name="Ma J."/>
        </authorList>
    </citation>
    <scope>NUCLEOTIDE SEQUENCE [LARGE SCALE GENOMIC DNA]</scope>
    <source>
        <strain evidence="3">PCU 347</strain>
    </source>
</reference>
<protein>
    <recommendedName>
        <fullName evidence="4">Peptidase inhibitor family I36</fullName>
    </recommendedName>
</protein>
<evidence type="ECO:0000313" key="2">
    <source>
        <dbReference type="EMBL" id="MFC4330635.1"/>
    </source>
</evidence>
<accession>A0ABV8TJ83</accession>
<dbReference type="RefSeq" id="WP_018567197.1">
    <property type="nucleotide sequence ID" value="NZ_JBHSDP010000024.1"/>
</dbReference>
<evidence type="ECO:0000256" key="1">
    <source>
        <dbReference type="SAM" id="SignalP"/>
    </source>
</evidence>
<gene>
    <name evidence="2" type="ORF">ACFPC0_23185</name>
</gene>
<dbReference type="Proteomes" id="UP001595824">
    <property type="component" value="Unassembled WGS sequence"/>
</dbReference>
<name>A0ABV8TJ83_9ACTN</name>